<dbReference type="InterPro" id="IPR007627">
    <property type="entry name" value="RNA_pol_sigma70_r2"/>
</dbReference>
<dbReference type="Gene3D" id="1.10.1740.10">
    <property type="match status" value="1"/>
</dbReference>
<sequence>MDDSQLIAACKKQNRSAQKALYELYAPKMMAVCMRYCKDNETARDLLHDGFLQVFTQIGSYAGKGSFEGWLRRIFVNLALENYRKEKKRLDFLNDYGKENEDFLDAPEDDCLEVGDVPRQELLDIIRGMPEGYRTVFNMVVFEDMPHKEIAAMLGITENASRSQYFRAKTFLQNKVQSIMKKKYI</sequence>
<name>A0A1G4G5Q3_9BACT</name>
<evidence type="ECO:0000256" key="2">
    <source>
        <dbReference type="ARBA" id="ARBA00023015"/>
    </source>
</evidence>
<protein>
    <submittedName>
        <fullName evidence="7">ECF RNA polymerase sigma-E factor</fullName>
    </submittedName>
</protein>
<dbReference type="Pfam" id="PF08281">
    <property type="entry name" value="Sigma70_r4_2"/>
    <property type="match status" value="1"/>
</dbReference>
<dbReference type="SUPFAM" id="SSF88659">
    <property type="entry name" value="Sigma3 and sigma4 domains of RNA polymerase sigma factors"/>
    <property type="match status" value="1"/>
</dbReference>
<keyword evidence="4" id="KW-0804">Transcription</keyword>
<dbReference type="NCBIfam" id="TIGR02937">
    <property type="entry name" value="sigma70-ECF"/>
    <property type="match status" value="1"/>
</dbReference>
<comment type="similarity">
    <text evidence="1">Belongs to the sigma-70 factor family. ECF subfamily.</text>
</comment>
<dbReference type="AlphaFoldDB" id="A0A1G4G5Q3"/>
<dbReference type="PANTHER" id="PTHR43133">
    <property type="entry name" value="RNA POLYMERASE ECF-TYPE SIGMA FACTO"/>
    <property type="match status" value="1"/>
</dbReference>
<evidence type="ECO:0000313" key="7">
    <source>
        <dbReference type="EMBL" id="SCM56747.1"/>
    </source>
</evidence>
<dbReference type="InterPro" id="IPR013325">
    <property type="entry name" value="RNA_pol_sigma_r2"/>
</dbReference>
<dbReference type="Pfam" id="PF04542">
    <property type="entry name" value="Sigma70_r2"/>
    <property type="match status" value="1"/>
</dbReference>
<dbReference type="GO" id="GO:0016987">
    <property type="term" value="F:sigma factor activity"/>
    <property type="evidence" value="ECO:0007669"/>
    <property type="project" value="UniProtKB-KW"/>
</dbReference>
<dbReference type="CDD" id="cd06171">
    <property type="entry name" value="Sigma70_r4"/>
    <property type="match status" value="1"/>
</dbReference>
<dbReference type="InterPro" id="IPR014284">
    <property type="entry name" value="RNA_pol_sigma-70_dom"/>
</dbReference>
<evidence type="ECO:0000256" key="3">
    <source>
        <dbReference type="ARBA" id="ARBA00023082"/>
    </source>
</evidence>
<dbReference type="SUPFAM" id="SSF88946">
    <property type="entry name" value="Sigma2 domain of RNA polymerase sigma factors"/>
    <property type="match status" value="1"/>
</dbReference>
<dbReference type="STRING" id="1642646.ING2E5A_1029"/>
<dbReference type="InterPro" id="IPR013249">
    <property type="entry name" value="RNA_pol_sigma70_r4_t2"/>
</dbReference>
<keyword evidence="8" id="KW-1185">Reference proteome</keyword>
<dbReference type="InterPro" id="IPR013324">
    <property type="entry name" value="RNA_pol_sigma_r3/r4-like"/>
</dbReference>
<keyword evidence="2" id="KW-0805">Transcription regulation</keyword>
<evidence type="ECO:0000256" key="4">
    <source>
        <dbReference type="ARBA" id="ARBA00023163"/>
    </source>
</evidence>
<evidence type="ECO:0000259" key="5">
    <source>
        <dbReference type="Pfam" id="PF04542"/>
    </source>
</evidence>
<dbReference type="EMBL" id="LT608328">
    <property type="protein sequence ID" value="SCM56747.1"/>
    <property type="molecule type" value="Genomic_DNA"/>
</dbReference>
<organism evidence="7 8">
    <name type="scientific">Petrimonas mucosa</name>
    <dbReference type="NCBI Taxonomy" id="1642646"/>
    <lineage>
        <taxon>Bacteria</taxon>
        <taxon>Pseudomonadati</taxon>
        <taxon>Bacteroidota</taxon>
        <taxon>Bacteroidia</taxon>
        <taxon>Bacteroidales</taxon>
        <taxon>Dysgonomonadaceae</taxon>
        <taxon>Petrimonas</taxon>
    </lineage>
</organism>
<dbReference type="InterPro" id="IPR036388">
    <property type="entry name" value="WH-like_DNA-bd_sf"/>
</dbReference>
<feature type="domain" description="RNA polymerase sigma-70 region 2" evidence="5">
    <location>
        <begin position="21"/>
        <end position="88"/>
    </location>
</feature>
<evidence type="ECO:0000259" key="6">
    <source>
        <dbReference type="Pfam" id="PF08281"/>
    </source>
</evidence>
<feature type="domain" description="RNA polymerase sigma factor 70 region 4 type 2" evidence="6">
    <location>
        <begin position="119"/>
        <end position="172"/>
    </location>
</feature>
<reference evidence="7 8" key="1">
    <citation type="submission" date="2016-08" db="EMBL/GenBank/DDBJ databases">
        <authorList>
            <person name="Seilhamer J.J."/>
        </authorList>
    </citation>
    <scope>NUCLEOTIDE SEQUENCE [LARGE SCALE GENOMIC DNA]</scope>
    <source>
        <strain evidence="7">ING2-E5A</strain>
    </source>
</reference>
<dbReference type="GO" id="GO:0006352">
    <property type="term" value="P:DNA-templated transcription initiation"/>
    <property type="evidence" value="ECO:0007669"/>
    <property type="project" value="InterPro"/>
</dbReference>
<keyword evidence="3" id="KW-0731">Sigma factor</keyword>
<dbReference type="KEGG" id="pmuc:ING2E5A_1029"/>
<dbReference type="Gene3D" id="1.10.10.10">
    <property type="entry name" value="Winged helix-like DNA-binding domain superfamily/Winged helix DNA-binding domain"/>
    <property type="match status" value="1"/>
</dbReference>
<dbReference type="GO" id="GO:0003677">
    <property type="term" value="F:DNA binding"/>
    <property type="evidence" value="ECO:0007669"/>
    <property type="project" value="InterPro"/>
</dbReference>
<dbReference type="InterPro" id="IPR039425">
    <property type="entry name" value="RNA_pol_sigma-70-like"/>
</dbReference>
<accession>A0A1G4G5Q3</accession>
<dbReference type="PANTHER" id="PTHR43133:SF46">
    <property type="entry name" value="RNA POLYMERASE SIGMA-70 FACTOR ECF SUBFAMILY"/>
    <property type="match status" value="1"/>
</dbReference>
<dbReference type="Proteomes" id="UP000178485">
    <property type="component" value="Chromosome i"/>
</dbReference>
<evidence type="ECO:0000256" key="1">
    <source>
        <dbReference type="ARBA" id="ARBA00010641"/>
    </source>
</evidence>
<dbReference type="RefSeq" id="WP_071136439.1">
    <property type="nucleotide sequence ID" value="NZ_DUQN01000050.1"/>
</dbReference>
<proteinExistence type="inferred from homology"/>
<evidence type="ECO:0000313" key="8">
    <source>
        <dbReference type="Proteomes" id="UP000178485"/>
    </source>
</evidence>
<gene>
    <name evidence="7" type="primary">rpoE</name>
    <name evidence="7" type="ORF">ING2E5A_1029</name>
</gene>